<evidence type="ECO:0000313" key="3">
    <source>
        <dbReference type="Proteomes" id="UP000235371"/>
    </source>
</evidence>
<sequence>MHGSHNGKIIDGASFRTTLCVIPRILHVLSDTSSVAPILTKLRPSHTPGLKFQQAQRFFWNAPQREVCQWKHWTGVLVIYDVSNHRIALYFLGPCDLKCARSLGTTPVRASPACAINVLVRPVSCNNPAQHAADVVFLSWEWPSNRPAEYPQPRGLLIVESTLRRQDLRSAILADCFRNHSGPTSPSGRSRTSKQGFQKPSLKNRSIATLLLFACARFNL</sequence>
<protein>
    <submittedName>
        <fullName evidence="2">Uncharacterized protein</fullName>
    </submittedName>
</protein>
<evidence type="ECO:0000313" key="2">
    <source>
        <dbReference type="EMBL" id="PMD62893.1"/>
    </source>
</evidence>
<dbReference type="InParanoid" id="A0A2J6TIQ9"/>
<reference evidence="2 3" key="1">
    <citation type="submission" date="2016-04" db="EMBL/GenBank/DDBJ databases">
        <title>A degradative enzymes factory behind the ericoid mycorrhizal symbiosis.</title>
        <authorList>
            <consortium name="DOE Joint Genome Institute"/>
            <person name="Martino E."/>
            <person name="Morin E."/>
            <person name="Grelet G."/>
            <person name="Kuo A."/>
            <person name="Kohler A."/>
            <person name="Daghino S."/>
            <person name="Barry K."/>
            <person name="Choi C."/>
            <person name="Cichocki N."/>
            <person name="Clum A."/>
            <person name="Copeland A."/>
            <person name="Hainaut M."/>
            <person name="Haridas S."/>
            <person name="Labutti K."/>
            <person name="Lindquist E."/>
            <person name="Lipzen A."/>
            <person name="Khouja H.-R."/>
            <person name="Murat C."/>
            <person name="Ohm R."/>
            <person name="Olson A."/>
            <person name="Spatafora J."/>
            <person name="Veneault-Fourrey C."/>
            <person name="Henrissat B."/>
            <person name="Grigoriev I."/>
            <person name="Martin F."/>
            <person name="Perotto S."/>
        </authorList>
    </citation>
    <scope>NUCLEOTIDE SEQUENCE [LARGE SCALE GENOMIC DNA]</scope>
    <source>
        <strain evidence="2 3">E</strain>
    </source>
</reference>
<gene>
    <name evidence="2" type="ORF">K444DRAFT_717991</name>
</gene>
<dbReference type="RefSeq" id="XP_024739797.1">
    <property type="nucleotide sequence ID" value="XM_024888414.1"/>
</dbReference>
<keyword evidence="3" id="KW-1185">Reference proteome</keyword>
<feature type="region of interest" description="Disordered" evidence="1">
    <location>
        <begin position="179"/>
        <end position="200"/>
    </location>
</feature>
<proteinExistence type="predicted"/>
<organism evidence="2 3">
    <name type="scientific">Hyaloscypha bicolor E</name>
    <dbReference type="NCBI Taxonomy" id="1095630"/>
    <lineage>
        <taxon>Eukaryota</taxon>
        <taxon>Fungi</taxon>
        <taxon>Dikarya</taxon>
        <taxon>Ascomycota</taxon>
        <taxon>Pezizomycotina</taxon>
        <taxon>Leotiomycetes</taxon>
        <taxon>Helotiales</taxon>
        <taxon>Hyaloscyphaceae</taxon>
        <taxon>Hyaloscypha</taxon>
        <taxon>Hyaloscypha bicolor</taxon>
    </lineage>
</organism>
<dbReference type="EMBL" id="KZ613783">
    <property type="protein sequence ID" value="PMD62893.1"/>
    <property type="molecule type" value="Genomic_DNA"/>
</dbReference>
<feature type="compositionally biased region" description="Polar residues" evidence="1">
    <location>
        <begin position="181"/>
        <end position="200"/>
    </location>
</feature>
<evidence type="ECO:0000256" key="1">
    <source>
        <dbReference type="SAM" id="MobiDB-lite"/>
    </source>
</evidence>
<dbReference type="GeneID" id="36596490"/>
<accession>A0A2J6TIQ9</accession>
<dbReference type="Proteomes" id="UP000235371">
    <property type="component" value="Unassembled WGS sequence"/>
</dbReference>
<dbReference type="AlphaFoldDB" id="A0A2J6TIQ9"/>
<name>A0A2J6TIQ9_9HELO</name>